<dbReference type="InterPro" id="IPR011644">
    <property type="entry name" value="Heme_NO-bd"/>
</dbReference>
<dbReference type="AlphaFoldDB" id="A0A4P6K499"/>
<dbReference type="OrthoDB" id="146724at2"/>
<dbReference type="RefSeq" id="WP_129893415.1">
    <property type="nucleotide sequence ID" value="NZ_CP035758.1"/>
</dbReference>
<dbReference type="InterPro" id="IPR038158">
    <property type="entry name" value="H-NOX_domain_sf"/>
</dbReference>
<evidence type="ECO:0000256" key="1">
    <source>
        <dbReference type="SAM" id="MobiDB-lite"/>
    </source>
</evidence>
<dbReference type="Pfam" id="PF07700">
    <property type="entry name" value="HNOB"/>
    <property type="match status" value="1"/>
</dbReference>
<gene>
    <name evidence="3" type="ORF">EPA93_42785</name>
</gene>
<organism evidence="3 4">
    <name type="scientific">Ktedonosporobacter rubrisoli</name>
    <dbReference type="NCBI Taxonomy" id="2509675"/>
    <lineage>
        <taxon>Bacteria</taxon>
        <taxon>Bacillati</taxon>
        <taxon>Chloroflexota</taxon>
        <taxon>Ktedonobacteria</taxon>
        <taxon>Ktedonobacterales</taxon>
        <taxon>Ktedonosporobacteraceae</taxon>
        <taxon>Ktedonosporobacter</taxon>
    </lineage>
</organism>
<dbReference type="Gene3D" id="3.90.1520.10">
    <property type="entry name" value="H-NOX domain"/>
    <property type="match status" value="1"/>
</dbReference>
<dbReference type="GO" id="GO:0020037">
    <property type="term" value="F:heme binding"/>
    <property type="evidence" value="ECO:0007669"/>
    <property type="project" value="InterPro"/>
</dbReference>
<evidence type="ECO:0000259" key="2">
    <source>
        <dbReference type="SMART" id="SM00989"/>
    </source>
</evidence>
<accession>A0A4P6K499</accession>
<sequence>MHGLVFVTWERFLGEKFGSSLLASYRNAIGETAATAPLANRVYEDQMLLAGVGVASQLTRQPVDTLLRGYGHYFISNAITGHLCSYLLSQIHTAKDLLLTMRAAHAQLRRTPDALKPPLFGYEMVSSTSDELILIYDSYRRLCPLLMGAIEGAAARYGEQAHVIERTCMRHGAATCRFEVRFTPLTNGKGNDQLDTRQQERQQMKRELGDLLLQILPDRDGVTLADLQRILQQRRVPQQYLRPYRLLEGLQQLQYVGLISSTVNQPSDDLIHRRYWKAPTVNDHPLAGRNMPQAERLPPTEYPRQTEPHYVIRPLLNLSQNSPAREGRNQAYATDYRPE</sequence>
<reference evidence="3 4" key="1">
    <citation type="submission" date="2019-01" db="EMBL/GenBank/DDBJ databases">
        <title>Ktedonosporobacter rubrisoli SCAWS-G2.</title>
        <authorList>
            <person name="Huang Y."/>
            <person name="Yan B."/>
        </authorList>
    </citation>
    <scope>NUCLEOTIDE SEQUENCE [LARGE SCALE GENOMIC DNA]</scope>
    <source>
        <strain evidence="3 4">SCAWS-G2</strain>
    </source>
</reference>
<dbReference type="KEGG" id="kbs:EPA93_42785"/>
<keyword evidence="4" id="KW-1185">Reference proteome</keyword>
<dbReference type="SUPFAM" id="SSF111126">
    <property type="entry name" value="Ligand-binding domain in the NO signalling and Golgi transport"/>
    <property type="match status" value="1"/>
</dbReference>
<dbReference type="EMBL" id="CP035758">
    <property type="protein sequence ID" value="QBD82346.1"/>
    <property type="molecule type" value="Genomic_DNA"/>
</dbReference>
<dbReference type="SMART" id="SM00989">
    <property type="entry name" value="V4R"/>
    <property type="match status" value="1"/>
</dbReference>
<protein>
    <recommendedName>
        <fullName evidence="2">4-vinyl reductase 4VR domain-containing protein</fullName>
    </recommendedName>
</protein>
<feature type="domain" description="4-vinyl reductase 4VR" evidence="2">
    <location>
        <begin position="123"/>
        <end position="182"/>
    </location>
</feature>
<evidence type="ECO:0000313" key="3">
    <source>
        <dbReference type="EMBL" id="QBD82346.1"/>
    </source>
</evidence>
<feature type="region of interest" description="Disordered" evidence="1">
    <location>
        <begin position="319"/>
        <end position="339"/>
    </location>
</feature>
<dbReference type="InterPro" id="IPR024096">
    <property type="entry name" value="NO_sig/Golgi_transp_ligand-bd"/>
</dbReference>
<name>A0A4P6K499_KTERU</name>
<dbReference type="InterPro" id="IPR004096">
    <property type="entry name" value="V4R"/>
</dbReference>
<proteinExistence type="predicted"/>
<dbReference type="Proteomes" id="UP000290365">
    <property type="component" value="Chromosome"/>
</dbReference>
<evidence type="ECO:0000313" key="4">
    <source>
        <dbReference type="Proteomes" id="UP000290365"/>
    </source>
</evidence>